<dbReference type="PANTHER" id="PTHR30250:SF11">
    <property type="entry name" value="O-ANTIGEN TRANSPORTER-RELATED"/>
    <property type="match status" value="1"/>
</dbReference>
<feature type="transmembrane region" description="Helical" evidence="6">
    <location>
        <begin position="189"/>
        <end position="209"/>
    </location>
</feature>
<evidence type="ECO:0000256" key="3">
    <source>
        <dbReference type="ARBA" id="ARBA00022692"/>
    </source>
</evidence>
<sequence length="457" mass="47843">MRLVRQALANPLLQVVGARAVTFPVTLVCGLVWLRLVIGQLGAAEYGFLALVVGLQFLLGFLDFGTSANVLEGAGRFRVDRDVAALGRALGSAWRMILVGNLLVLLGAVLVLVAGAWGPILGFPERTATAGLAVVLILAVNTVVRPLSLSSALVAGLGRPAVATWAQSLTGLSSLGLLAVLLWTDAPVAFIAATPIAGQLVAYAVPFVVSMRTVPGLLRAAGAGMLRRTHADHKLRRLALPLLVIQMIGPLNDQLDRLVLAHLSTVEALASYALGAQLYSSAMSFCTVLIPQLWSEFAELRATGGPRAAVRRSLSYLRRLWPLAVLGGAAFTLVCHEAAPWVSDGKLELSWLLCSVFGAELALSASSLVLGIGLTDPRSLRRQPVLLAISTGVNLVLTLVLAGPLGALGPALASLVAASLQLPLLALLAAGVLRDRAADQHDREPDLEAFTTRRAGS</sequence>
<evidence type="ECO:0000256" key="2">
    <source>
        <dbReference type="ARBA" id="ARBA00022475"/>
    </source>
</evidence>
<feature type="transmembrane region" description="Helical" evidence="6">
    <location>
        <begin position="162"/>
        <end position="183"/>
    </location>
</feature>
<feature type="transmembrane region" description="Helical" evidence="6">
    <location>
        <begin position="46"/>
        <end position="71"/>
    </location>
</feature>
<feature type="transmembrane region" description="Helical" evidence="6">
    <location>
        <begin position="92"/>
        <end position="118"/>
    </location>
</feature>
<dbReference type="InterPro" id="IPR050833">
    <property type="entry name" value="Poly_Biosynth_Transport"/>
</dbReference>
<evidence type="ECO:0000256" key="1">
    <source>
        <dbReference type="ARBA" id="ARBA00004651"/>
    </source>
</evidence>
<keyword evidence="4 6" id="KW-1133">Transmembrane helix</keyword>
<name>A0A1H1PZN0_9ACTN</name>
<proteinExistence type="predicted"/>
<keyword evidence="2" id="KW-1003">Cell membrane</keyword>
<feature type="transmembrane region" description="Helical" evidence="6">
    <location>
        <begin position="349"/>
        <end position="373"/>
    </location>
</feature>
<dbReference type="OrthoDB" id="3728782at2"/>
<evidence type="ECO:0000313" key="8">
    <source>
        <dbReference type="Proteomes" id="UP000199092"/>
    </source>
</evidence>
<comment type="subcellular location">
    <subcellularLocation>
        <location evidence="1">Cell membrane</location>
        <topology evidence="1">Multi-pass membrane protein</topology>
    </subcellularLocation>
</comment>
<evidence type="ECO:0000256" key="4">
    <source>
        <dbReference type="ARBA" id="ARBA00022989"/>
    </source>
</evidence>
<keyword evidence="8" id="KW-1185">Reference proteome</keyword>
<dbReference type="Proteomes" id="UP000199092">
    <property type="component" value="Chromosome I"/>
</dbReference>
<keyword evidence="3 6" id="KW-0812">Transmembrane</keyword>
<dbReference type="RefSeq" id="WP_157720312.1">
    <property type="nucleotide sequence ID" value="NZ_LT629749.1"/>
</dbReference>
<dbReference type="PANTHER" id="PTHR30250">
    <property type="entry name" value="PST FAMILY PREDICTED COLANIC ACID TRANSPORTER"/>
    <property type="match status" value="1"/>
</dbReference>
<protein>
    <submittedName>
        <fullName evidence="7">Membrane protein involved in the export of O-antigen and teichoic acid</fullName>
    </submittedName>
</protein>
<gene>
    <name evidence="7" type="ORF">SAMN04488543_1206</name>
</gene>
<feature type="transmembrane region" description="Helical" evidence="6">
    <location>
        <begin position="411"/>
        <end position="433"/>
    </location>
</feature>
<evidence type="ECO:0000313" key="7">
    <source>
        <dbReference type="EMBL" id="SDS16672.1"/>
    </source>
</evidence>
<evidence type="ECO:0000256" key="5">
    <source>
        <dbReference type="ARBA" id="ARBA00023136"/>
    </source>
</evidence>
<feature type="transmembrane region" description="Helical" evidence="6">
    <location>
        <begin position="385"/>
        <end position="405"/>
    </location>
</feature>
<organism evidence="7 8">
    <name type="scientific">Friedmanniella luteola</name>
    <dbReference type="NCBI Taxonomy" id="546871"/>
    <lineage>
        <taxon>Bacteria</taxon>
        <taxon>Bacillati</taxon>
        <taxon>Actinomycetota</taxon>
        <taxon>Actinomycetes</taxon>
        <taxon>Propionibacteriales</taxon>
        <taxon>Nocardioidaceae</taxon>
        <taxon>Friedmanniella</taxon>
    </lineage>
</organism>
<feature type="transmembrane region" description="Helical" evidence="6">
    <location>
        <begin position="130"/>
        <end position="155"/>
    </location>
</feature>
<feature type="transmembrane region" description="Helical" evidence="6">
    <location>
        <begin position="12"/>
        <end position="34"/>
    </location>
</feature>
<dbReference type="GO" id="GO:0005886">
    <property type="term" value="C:plasma membrane"/>
    <property type="evidence" value="ECO:0007669"/>
    <property type="project" value="UniProtKB-SubCell"/>
</dbReference>
<accession>A0A1H1PZN0</accession>
<keyword evidence="5 6" id="KW-0472">Membrane</keyword>
<dbReference type="STRING" id="546871.SAMN04488543_1206"/>
<feature type="transmembrane region" description="Helical" evidence="6">
    <location>
        <begin position="320"/>
        <end position="343"/>
    </location>
</feature>
<dbReference type="AlphaFoldDB" id="A0A1H1PZN0"/>
<dbReference type="EMBL" id="LT629749">
    <property type="protein sequence ID" value="SDS16672.1"/>
    <property type="molecule type" value="Genomic_DNA"/>
</dbReference>
<evidence type="ECO:0000256" key="6">
    <source>
        <dbReference type="SAM" id="Phobius"/>
    </source>
</evidence>
<reference evidence="7 8" key="1">
    <citation type="submission" date="2016-10" db="EMBL/GenBank/DDBJ databases">
        <authorList>
            <person name="de Groot N.N."/>
        </authorList>
    </citation>
    <scope>NUCLEOTIDE SEQUENCE [LARGE SCALE GENOMIC DNA]</scope>
    <source>
        <strain evidence="7 8">DSM 21741</strain>
    </source>
</reference>